<keyword evidence="4" id="KW-1185">Reference proteome</keyword>
<gene>
    <name evidence="3" type="ORF">DM01DRAFT_1267467</name>
</gene>
<proteinExistence type="predicted"/>
<reference evidence="3 4" key="1">
    <citation type="submission" date="2016-07" db="EMBL/GenBank/DDBJ databases">
        <title>Pervasive Adenine N6-methylation of Active Genes in Fungi.</title>
        <authorList>
            <consortium name="DOE Joint Genome Institute"/>
            <person name="Mondo S.J."/>
            <person name="Dannebaum R.O."/>
            <person name="Kuo R.C."/>
            <person name="Labutti K."/>
            <person name="Haridas S."/>
            <person name="Kuo A."/>
            <person name="Salamov A."/>
            <person name="Ahrendt S.R."/>
            <person name="Lipzen A."/>
            <person name="Sullivan W."/>
            <person name="Andreopoulos W.B."/>
            <person name="Clum A."/>
            <person name="Lindquist E."/>
            <person name="Daum C."/>
            <person name="Ramamoorthy G.K."/>
            <person name="Gryganskyi A."/>
            <person name="Culley D."/>
            <person name="Magnuson J.K."/>
            <person name="James T.Y."/>
            <person name="O'Malley M.A."/>
            <person name="Stajich J.E."/>
            <person name="Spatafora J.W."/>
            <person name="Visel A."/>
            <person name="Grigoriev I.V."/>
        </authorList>
    </citation>
    <scope>NUCLEOTIDE SEQUENCE [LARGE SCALE GENOMIC DNA]</scope>
    <source>
        <strain evidence="3 4">NRRL 3301</strain>
    </source>
</reference>
<organism evidence="3 4">
    <name type="scientific">Hesseltinella vesiculosa</name>
    <dbReference type="NCBI Taxonomy" id="101127"/>
    <lineage>
        <taxon>Eukaryota</taxon>
        <taxon>Fungi</taxon>
        <taxon>Fungi incertae sedis</taxon>
        <taxon>Mucoromycota</taxon>
        <taxon>Mucoromycotina</taxon>
        <taxon>Mucoromycetes</taxon>
        <taxon>Mucorales</taxon>
        <taxon>Cunninghamellaceae</taxon>
        <taxon>Hesseltinella</taxon>
    </lineage>
</organism>
<dbReference type="Pfam" id="PF09791">
    <property type="entry name" value="Oxidored-like"/>
    <property type="match status" value="1"/>
</dbReference>
<feature type="non-terminal residue" evidence="3">
    <location>
        <position position="1"/>
    </location>
</feature>
<sequence>LRCYHTHPAPYSGYWSLILDQIRPMTSVETNKTPLKLETPAPASTPPHDDHPSFVLLQGKQMSVPKKPPPPENCCMSGCTYW</sequence>
<evidence type="ECO:0000259" key="2">
    <source>
        <dbReference type="Pfam" id="PF09791"/>
    </source>
</evidence>
<dbReference type="STRING" id="101127.A0A1X2GQE1"/>
<dbReference type="Proteomes" id="UP000242146">
    <property type="component" value="Unassembled WGS sequence"/>
</dbReference>
<dbReference type="InterPro" id="IPR019180">
    <property type="entry name" value="Oxidoreductase-like_N"/>
</dbReference>
<name>A0A1X2GQE1_9FUNG</name>
<evidence type="ECO:0000313" key="4">
    <source>
        <dbReference type="Proteomes" id="UP000242146"/>
    </source>
</evidence>
<accession>A0A1X2GQE1</accession>
<dbReference type="AlphaFoldDB" id="A0A1X2GQE1"/>
<evidence type="ECO:0000313" key="3">
    <source>
        <dbReference type="EMBL" id="ORX58971.1"/>
    </source>
</evidence>
<feature type="non-terminal residue" evidence="3">
    <location>
        <position position="82"/>
    </location>
</feature>
<protein>
    <recommendedName>
        <fullName evidence="2">Oxidoreductase-like domain-containing protein</fullName>
    </recommendedName>
</protein>
<feature type="domain" description="Oxidoreductase-like" evidence="2">
    <location>
        <begin position="63"/>
        <end position="80"/>
    </location>
</feature>
<feature type="region of interest" description="Disordered" evidence="1">
    <location>
        <begin position="30"/>
        <end position="54"/>
    </location>
</feature>
<comment type="caution">
    <text evidence="3">The sequence shown here is derived from an EMBL/GenBank/DDBJ whole genome shotgun (WGS) entry which is preliminary data.</text>
</comment>
<dbReference type="EMBL" id="MCGT01000006">
    <property type="protein sequence ID" value="ORX58971.1"/>
    <property type="molecule type" value="Genomic_DNA"/>
</dbReference>
<evidence type="ECO:0000256" key="1">
    <source>
        <dbReference type="SAM" id="MobiDB-lite"/>
    </source>
</evidence>
<dbReference type="OrthoDB" id="10064411at2759"/>